<accession>A0AAJ0XA28</accession>
<evidence type="ECO:0000313" key="3">
    <source>
        <dbReference type="EMBL" id="MBK1704705.1"/>
    </source>
</evidence>
<sequence length="237" mass="26482">MPQPARLEKALLQEITWDENQVVQELERRVTVQFNPETLKVSYANQSSGGDQRGGSATQFVGQGTTKLSFDLWLDVTAPQPPEQEGQQDAEGEENDVRKLTEKIVKFIQPKEERGEGKFVPPGMRFLWGSFKFDGIVDSINETLEFFSEDGRPLRAGLNVSLSKQEIQFQFNEQFSPNFGGNPAPGSQPLTQARQGDSAQSIMARSGRQDQWQSMADANDIDNPRQIPPGTPLNTRL</sequence>
<reference evidence="3" key="2">
    <citation type="journal article" date="2020" name="Microorganisms">
        <title>Osmotic Adaptation and Compatible Solute Biosynthesis of Phototrophic Bacteria as Revealed from Genome Analyses.</title>
        <authorList>
            <person name="Imhoff J.F."/>
            <person name="Rahn T."/>
            <person name="Kunzel S."/>
            <person name="Keller A."/>
            <person name="Neulinger S.C."/>
        </authorList>
    </citation>
    <scope>NUCLEOTIDE SEQUENCE</scope>
    <source>
        <strain evidence="3">DSM 11080</strain>
    </source>
</reference>
<evidence type="ECO:0000259" key="2">
    <source>
        <dbReference type="Pfam" id="PF19266"/>
    </source>
</evidence>
<reference evidence="3" key="1">
    <citation type="submission" date="2017-08" db="EMBL/GenBank/DDBJ databases">
        <authorList>
            <person name="Imhoff J.F."/>
            <person name="Rahn T."/>
            <person name="Kuenzel S."/>
            <person name="Neulinger S.C."/>
        </authorList>
    </citation>
    <scope>NUCLEOTIDE SEQUENCE</scope>
    <source>
        <strain evidence="3">DSM 11080</strain>
    </source>
</reference>
<name>A0AAJ0XA28_9GAMM</name>
<dbReference type="Proteomes" id="UP001296776">
    <property type="component" value="Unassembled WGS sequence"/>
</dbReference>
<dbReference type="AlphaFoldDB" id="A0AAJ0XA28"/>
<organism evidence="3 4">
    <name type="scientific">Halochromatium glycolicum</name>
    <dbReference type="NCBI Taxonomy" id="85075"/>
    <lineage>
        <taxon>Bacteria</taxon>
        <taxon>Pseudomonadati</taxon>
        <taxon>Pseudomonadota</taxon>
        <taxon>Gammaproteobacteria</taxon>
        <taxon>Chromatiales</taxon>
        <taxon>Chromatiaceae</taxon>
        <taxon>Halochromatium</taxon>
    </lineage>
</organism>
<feature type="compositionally biased region" description="Polar residues" evidence="1">
    <location>
        <begin position="188"/>
        <end position="216"/>
    </location>
</feature>
<evidence type="ECO:0000256" key="1">
    <source>
        <dbReference type="SAM" id="MobiDB-lite"/>
    </source>
</evidence>
<dbReference type="EMBL" id="NRSJ01000013">
    <property type="protein sequence ID" value="MBK1704705.1"/>
    <property type="molecule type" value="Genomic_DNA"/>
</dbReference>
<protein>
    <recommendedName>
        <fullName evidence="2">Contractile injection system tube protein N-terminal domain-containing protein</fullName>
    </recommendedName>
</protein>
<feature type="region of interest" description="Disordered" evidence="1">
    <location>
        <begin position="177"/>
        <end position="237"/>
    </location>
</feature>
<keyword evidence="4" id="KW-1185">Reference proteome</keyword>
<dbReference type="InterPro" id="IPR045361">
    <property type="entry name" value="CIS_tube_prot_N"/>
</dbReference>
<evidence type="ECO:0000313" key="4">
    <source>
        <dbReference type="Proteomes" id="UP001296776"/>
    </source>
</evidence>
<dbReference type="Pfam" id="PF19266">
    <property type="entry name" value="CIS_tube"/>
    <property type="match status" value="1"/>
</dbReference>
<gene>
    <name evidence="3" type="ORF">CKO40_09185</name>
</gene>
<feature type="domain" description="Contractile injection system tube protein N-terminal" evidence="2">
    <location>
        <begin position="7"/>
        <end position="166"/>
    </location>
</feature>
<comment type="caution">
    <text evidence="3">The sequence shown here is derived from an EMBL/GenBank/DDBJ whole genome shotgun (WGS) entry which is preliminary data.</text>
</comment>
<dbReference type="RefSeq" id="WP_200345912.1">
    <property type="nucleotide sequence ID" value="NZ_NRSJ01000013.1"/>
</dbReference>
<proteinExistence type="predicted"/>